<proteinExistence type="predicted"/>
<dbReference type="InterPro" id="IPR001296">
    <property type="entry name" value="Glyco_trans_1"/>
</dbReference>
<feature type="domain" description="Glycosyl transferase family 1" evidence="1">
    <location>
        <begin position="202"/>
        <end position="336"/>
    </location>
</feature>
<keyword evidence="3" id="KW-0808">Transferase</keyword>
<sequence length="377" mass="43177">MMLDKKVALVHEWLVTFAGSESVVEQILQLYPQSDLFTLVDFLPDSQRPLILNKTATTSFIQKLPWAKKKYRTYLPFMPLAIEQFDLSAYDVVVSSSHAVAKGVLTGPNQLHICYCHSPMRYAWDLYHQYLNESGLKTGVSGALAKLILHYIRLWDYQSAQRVDYFVANSRYIARRIRKVYGRDADVIYPPVDTGKFVLCEQKENYYLTASRMVPYKKINLIVETFATMPDKRLVVVGDGPDFEKIKRLATPNIELVGYQSDAVLISYMQKAKAFLFAAEEDFGITPVEAQACGTPVLAYGKGGVLESVVNQKTGLFFDRQQVDSLTECVQRFEQSADQFDPAAIHQHAQRFSRETFRQEFDRYVTRKTTEWFSADQ</sequence>
<evidence type="ECO:0000313" key="4">
    <source>
        <dbReference type="Proteomes" id="UP000253383"/>
    </source>
</evidence>
<dbReference type="InterPro" id="IPR028098">
    <property type="entry name" value="Glyco_trans_4-like_N"/>
</dbReference>
<dbReference type="Pfam" id="PF00534">
    <property type="entry name" value="Glycos_transf_1"/>
    <property type="match status" value="1"/>
</dbReference>
<dbReference type="PANTHER" id="PTHR45947">
    <property type="entry name" value="SULFOQUINOVOSYL TRANSFERASE SQD2"/>
    <property type="match status" value="1"/>
</dbReference>
<dbReference type="Pfam" id="PF13439">
    <property type="entry name" value="Glyco_transf_4"/>
    <property type="match status" value="1"/>
</dbReference>
<dbReference type="SUPFAM" id="SSF53756">
    <property type="entry name" value="UDP-Glycosyltransferase/glycogen phosphorylase"/>
    <property type="match status" value="1"/>
</dbReference>
<dbReference type="AlphaFoldDB" id="A0A368JWL3"/>
<feature type="domain" description="Glycosyltransferase subfamily 4-like N-terminal" evidence="2">
    <location>
        <begin position="55"/>
        <end position="194"/>
    </location>
</feature>
<protein>
    <submittedName>
        <fullName evidence="3">Glycosyltransferase family 4 protein</fullName>
    </submittedName>
</protein>
<dbReference type="OrthoDB" id="9801573at2"/>
<dbReference type="GO" id="GO:0016757">
    <property type="term" value="F:glycosyltransferase activity"/>
    <property type="evidence" value="ECO:0007669"/>
    <property type="project" value="InterPro"/>
</dbReference>
<evidence type="ECO:0000259" key="2">
    <source>
        <dbReference type="Pfam" id="PF13439"/>
    </source>
</evidence>
<dbReference type="InterPro" id="IPR050194">
    <property type="entry name" value="Glycosyltransferase_grp1"/>
</dbReference>
<dbReference type="Proteomes" id="UP000253383">
    <property type="component" value="Unassembled WGS sequence"/>
</dbReference>
<keyword evidence="4" id="KW-1185">Reference proteome</keyword>
<dbReference type="EMBL" id="QOWE01000002">
    <property type="protein sequence ID" value="RCR71336.1"/>
    <property type="molecule type" value="Genomic_DNA"/>
</dbReference>
<organism evidence="3 4">
    <name type="scientific">Larkinella punicea</name>
    <dbReference type="NCBI Taxonomy" id="2315727"/>
    <lineage>
        <taxon>Bacteria</taxon>
        <taxon>Pseudomonadati</taxon>
        <taxon>Bacteroidota</taxon>
        <taxon>Cytophagia</taxon>
        <taxon>Cytophagales</taxon>
        <taxon>Spirosomataceae</taxon>
        <taxon>Larkinella</taxon>
    </lineage>
</organism>
<name>A0A368JWL3_9BACT</name>
<gene>
    <name evidence="3" type="ORF">DUE52_02090</name>
</gene>
<reference evidence="3 4" key="1">
    <citation type="submission" date="2018-07" db="EMBL/GenBank/DDBJ databases">
        <title>Genome analysis of Larkinella rosea.</title>
        <authorList>
            <person name="Zhou Z."/>
            <person name="Wang G."/>
        </authorList>
    </citation>
    <scope>NUCLEOTIDE SEQUENCE [LARGE SCALE GENOMIC DNA]</scope>
    <source>
        <strain evidence="4">zzj9</strain>
    </source>
</reference>
<dbReference type="Gene3D" id="3.40.50.2000">
    <property type="entry name" value="Glycogen Phosphorylase B"/>
    <property type="match status" value="1"/>
</dbReference>
<comment type="caution">
    <text evidence="3">The sequence shown here is derived from an EMBL/GenBank/DDBJ whole genome shotgun (WGS) entry which is preliminary data.</text>
</comment>
<evidence type="ECO:0000313" key="3">
    <source>
        <dbReference type="EMBL" id="RCR71336.1"/>
    </source>
</evidence>
<dbReference type="CDD" id="cd03804">
    <property type="entry name" value="GT4_WbaZ-like"/>
    <property type="match status" value="1"/>
</dbReference>
<evidence type="ECO:0000259" key="1">
    <source>
        <dbReference type="Pfam" id="PF00534"/>
    </source>
</evidence>
<dbReference type="PANTHER" id="PTHR45947:SF3">
    <property type="entry name" value="SULFOQUINOVOSYL TRANSFERASE SQD2"/>
    <property type="match status" value="1"/>
</dbReference>
<accession>A0A368JWL3</accession>